<keyword evidence="11" id="KW-0732">Signal</keyword>
<comment type="catalytic activity">
    <reaction evidence="1 9 10">
        <text>D-alanyl-D-alanine + H2O = 2 D-alanine</text>
        <dbReference type="Rhea" id="RHEA:20661"/>
        <dbReference type="ChEBI" id="CHEBI:15377"/>
        <dbReference type="ChEBI" id="CHEBI:57416"/>
        <dbReference type="ChEBI" id="CHEBI:57822"/>
        <dbReference type="EC" id="3.4.13.22"/>
    </reaction>
</comment>
<comment type="similarity">
    <text evidence="9 10">Belongs to the peptidase M15D family.</text>
</comment>
<sequence>MIRRPALLLLLLLAACVTRSDSPHPGFVYLDQVLHTATYDARYHNGNNFVGQRIDGYRSGRIILSQQAATALAAAEQELEGKDLHLKIFDGYRPRRAVEHFRRWASDPTDTRMKSHFYPDLDKSALFGKGYIARNSGHSRGSTVDLTLIDATTGQELDMGSPFDFFGPISHHDTPLISPAQARNREMLKSAMERHGFEAYSAEWWHYTLRNEPWPDTYFDFPVE</sequence>
<evidence type="ECO:0000256" key="9">
    <source>
        <dbReference type="HAMAP-Rule" id="MF_01924"/>
    </source>
</evidence>
<evidence type="ECO:0000256" key="7">
    <source>
        <dbReference type="ARBA" id="ARBA00023049"/>
    </source>
</evidence>
<keyword evidence="2 9" id="KW-0645">Protease</keyword>
<evidence type="ECO:0000256" key="10">
    <source>
        <dbReference type="PIRNR" id="PIRNR026671"/>
    </source>
</evidence>
<dbReference type="EMBL" id="JAELYA010000002">
    <property type="protein sequence ID" value="MBO3275174.1"/>
    <property type="molecule type" value="Genomic_DNA"/>
</dbReference>
<dbReference type="EC" id="3.4.13.22" evidence="9 10"/>
<dbReference type="RefSeq" id="WP_208313011.1">
    <property type="nucleotide sequence ID" value="NZ_JAELYA010000002.1"/>
</dbReference>
<accession>A0ABS3TRH2</accession>
<dbReference type="PANTHER" id="PTHR43126:SF1">
    <property type="entry name" value="D-ALANYL-D-ALANINE DIPEPTIDASE"/>
    <property type="match status" value="1"/>
</dbReference>
<feature type="active site" description="Proton donor/acceptor" evidence="9">
    <location>
        <position position="203"/>
    </location>
</feature>
<dbReference type="Pfam" id="PF01427">
    <property type="entry name" value="Peptidase_M15"/>
    <property type="match status" value="1"/>
</dbReference>
<evidence type="ECO:0000256" key="11">
    <source>
        <dbReference type="SAM" id="SignalP"/>
    </source>
</evidence>
<keyword evidence="3 9" id="KW-0479">Metal-binding</keyword>
<keyword evidence="6 9" id="KW-0224">Dipeptidase</keyword>
<comment type="cofactor">
    <cofactor evidence="9">
        <name>Zn(2+)</name>
        <dbReference type="ChEBI" id="CHEBI:29105"/>
    </cofactor>
    <text evidence="9">Binds 1 zinc ion per subunit.</text>
</comment>
<comment type="caution">
    <text evidence="12">The sequence shown here is derived from an EMBL/GenBank/DDBJ whole genome shotgun (WGS) entry which is preliminary data.</text>
</comment>
<organism evidence="12 13">
    <name type="scientific">Pseudomonas schmalbachii</name>
    <dbReference type="NCBI Taxonomy" id="2816993"/>
    <lineage>
        <taxon>Bacteria</taxon>
        <taxon>Pseudomonadati</taxon>
        <taxon>Pseudomonadota</taxon>
        <taxon>Gammaproteobacteria</taxon>
        <taxon>Pseudomonadales</taxon>
        <taxon>Pseudomonadaceae</taxon>
        <taxon>Pseudomonas</taxon>
    </lineage>
</organism>
<dbReference type="InterPro" id="IPR000755">
    <property type="entry name" value="A_A_dipeptidase"/>
</dbReference>
<evidence type="ECO:0000256" key="4">
    <source>
        <dbReference type="ARBA" id="ARBA00022801"/>
    </source>
</evidence>
<evidence type="ECO:0000256" key="2">
    <source>
        <dbReference type="ARBA" id="ARBA00022670"/>
    </source>
</evidence>
<feature type="site" description="Transition state stabilizer" evidence="9">
    <location>
        <position position="93"/>
    </location>
</feature>
<evidence type="ECO:0000256" key="8">
    <source>
        <dbReference type="ARBA" id="ARBA00023316"/>
    </source>
</evidence>
<dbReference type="SUPFAM" id="SSF55166">
    <property type="entry name" value="Hedgehog/DD-peptidase"/>
    <property type="match status" value="1"/>
</dbReference>
<dbReference type="CDD" id="cd14817">
    <property type="entry name" value="D-Ala-D-Ala_dipeptidase_VanX"/>
    <property type="match status" value="1"/>
</dbReference>
<feature type="binding site" evidence="9">
    <location>
        <position position="145"/>
    </location>
    <ligand>
        <name>Zn(2+)</name>
        <dbReference type="ChEBI" id="CHEBI:29105"/>
        <note>catalytic</note>
    </ligand>
</feature>
<feature type="chain" id="PRO_5046471272" description="D-alanyl-D-alanine dipeptidase" evidence="11">
    <location>
        <begin position="21"/>
        <end position="224"/>
    </location>
</feature>
<name>A0ABS3TRH2_9PSED</name>
<keyword evidence="5 9" id="KW-0862">Zinc</keyword>
<dbReference type="InterPro" id="IPR009045">
    <property type="entry name" value="Zn_M74/Hedgehog-like"/>
</dbReference>
<comment type="function">
    <text evidence="9 10">Catalyzes hydrolysis of the D-alanyl-D-alanine dipeptide.</text>
</comment>
<reference evidence="12 13" key="1">
    <citation type="submission" date="2020-12" db="EMBL/GenBank/DDBJ databases">
        <title>Pseudomonas schmalbachii sp. nov. isolated from millipede gut.</title>
        <authorList>
            <person name="Shelomi M."/>
        </authorList>
    </citation>
    <scope>NUCLEOTIDE SEQUENCE [LARGE SCALE GENOMIC DNA]</scope>
    <source>
        <strain evidence="12 13">Milli4</strain>
    </source>
</reference>
<dbReference type="PIRSF" id="PIRSF026671">
    <property type="entry name" value="AA_dipeptidase"/>
    <property type="match status" value="1"/>
</dbReference>
<evidence type="ECO:0000256" key="1">
    <source>
        <dbReference type="ARBA" id="ARBA00001362"/>
    </source>
</evidence>
<keyword evidence="13" id="KW-1185">Reference proteome</keyword>
<keyword evidence="4 9" id="KW-0378">Hydrolase</keyword>
<evidence type="ECO:0000256" key="5">
    <source>
        <dbReference type="ARBA" id="ARBA00022833"/>
    </source>
</evidence>
<protein>
    <recommendedName>
        <fullName evidence="9 10">D-alanyl-D-alanine dipeptidase</fullName>
        <shortName evidence="9 10">D-Ala-D-Ala dipeptidase</shortName>
        <ecNumber evidence="9 10">3.4.13.22</ecNumber>
    </recommendedName>
</protein>
<dbReference type="Proteomes" id="UP000669060">
    <property type="component" value="Unassembled WGS sequence"/>
</dbReference>
<evidence type="ECO:0000313" key="13">
    <source>
        <dbReference type="Proteomes" id="UP000669060"/>
    </source>
</evidence>
<feature type="signal peptide" evidence="11">
    <location>
        <begin position="1"/>
        <end position="20"/>
    </location>
</feature>
<evidence type="ECO:0000256" key="3">
    <source>
        <dbReference type="ARBA" id="ARBA00022723"/>
    </source>
</evidence>
<dbReference type="Gene3D" id="3.30.1380.10">
    <property type="match status" value="1"/>
</dbReference>
<feature type="binding site" evidence="9">
    <location>
        <position position="206"/>
    </location>
    <ligand>
        <name>Zn(2+)</name>
        <dbReference type="ChEBI" id="CHEBI:29105"/>
        <note>catalytic</note>
    </ligand>
</feature>
<proteinExistence type="inferred from homology"/>
<feature type="binding site" evidence="9">
    <location>
        <position position="138"/>
    </location>
    <ligand>
        <name>Zn(2+)</name>
        <dbReference type="ChEBI" id="CHEBI:29105"/>
        <note>catalytic</note>
    </ligand>
</feature>
<dbReference type="HAMAP" id="MF_01924">
    <property type="entry name" value="A_A_dipeptidase"/>
    <property type="match status" value="1"/>
</dbReference>
<dbReference type="PROSITE" id="PS51257">
    <property type="entry name" value="PROKAR_LIPOPROTEIN"/>
    <property type="match status" value="1"/>
</dbReference>
<keyword evidence="7 9" id="KW-0482">Metalloprotease</keyword>
<evidence type="ECO:0000313" key="12">
    <source>
        <dbReference type="EMBL" id="MBO3275174.1"/>
    </source>
</evidence>
<dbReference type="PANTHER" id="PTHR43126">
    <property type="entry name" value="D-ALANYL-D-ALANINE DIPEPTIDASE"/>
    <property type="match status" value="1"/>
</dbReference>
<keyword evidence="8 10" id="KW-0961">Cell wall biogenesis/degradation</keyword>
<evidence type="ECO:0000256" key="6">
    <source>
        <dbReference type="ARBA" id="ARBA00022997"/>
    </source>
</evidence>
<gene>
    <name evidence="9" type="primary">ddpX</name>
    <name evidence="12" type="ORF">JFY56_08055</name>
</gene>